<evidence type="ECO:0000256" key="9">
    <source>
        <dbReference type="ARBA" id="ARBA00023065"/>
    </source>
</evidence>
<evidence type="ECO:0000256" key="6">
    <source>
        <dbReference type="ARBA" id="ARBA00022979"/>
    </source>
</evidence>
<comment type="subcellular location">
    <subcellularLocation>
        <location evidence="1">Membrane</location>
        <topology evidence="1">Multi-pass membrane protein</topology>
    </subcellularLocation>
</comment>
<evidence type="ECO:0000256" key="8">
    <source>
        <dbReference type="ARBA" id="ARBA00023053"/>
    </source>
</evidence>
<evidence type="ECO:0000256" key="1">
    <source>
        <dbReference type="ARBA" id="ARBA00004141"/>
    </source>
</evidence>
<dbReference type="Gene3D" id="1.20.1730.10">
    <property type="entry name" value="Sodium/glucose cotransporter"/>
    <property type="match status" value="1"/>
</dbReference>
<keyword evidence="7 14" id="KW-1133">Transmembrane helix</keyword>
<reference evidence="16" key="1">
    <citation type="submission" date="2025-08" db="UniProtKB">
        <authorList>
            <consortium name="RefSeq"/>
        </authorList>
    </citation>
    <scope>IDENTIFICATION</scope>
</reference>
<keyword evidence="5" id="KW-0769">Symport</keyword>
<evidence type="ECO:0000256" key="12">
    <source>
        <dbReference type="ARBA" id="ARBA00023201"/>
    </source>
</evidence>
<evidence type="ECO:0000256" key="7">
    <source>
        <dbReference type="ARBA" id="ARBA00022989"/>
    </source>
</evidence>
<organism evidence="15 16">
    <name type="scientific">Priapulus caudatus</name>
    <name type="common">Priapulid worm</name>
    <dbReference type="NCBI Taxonomy" id="37621"/>
    <lineage>
        <taxon>Eukaryota</taxon>
        <taxon>Metazoa</taxon>
        <taxon>Ecdysozoa</taxon>
        <taxon>Scalidophora</taxon>
        <taxon>Priapulida</taxon>
        <taxon>Priapulimorpha</taxon>
        <taxon>Priapulimorphida</taxon>
        <taxon>Priapulidae</taxon>
        <taxon>Priapulus</taxon>
    </lineage>
</organism>
<keyword evidence="3" id="KW-0813">Transport</keyword>
<dbReference type="Pfam" id="PF00474">
    <property type="entry name" value="SSF"/>
    <property type="match status" value="1"/>
</dbReference>
<sequence length="97" mass="10662">MREAGYVTMLDPLRIKYGRIMAGLLFIPALMGEVFYSAAILKALGATLTVVLNLDKQISIIVSACIGIFYTFFGGLYSVAYTDIVQLICIFVGLWIT</sequence>
<evidence type="ECO:0000256" key="11">
    <source>
        <dbReference type="ARBA" id="ARBA00023180"/>
    </source>
</evidence>
<feature type="transmembrane region" description="Helical" evidence="14">
    <location>
        <begin position="20"/>
        <end position="45"/>
    </location>
</feature>
<dbReference type="Proteomes" id="UP000695022">
    <property type="component" value="Unplaced"/>
</dbReference>
<dbReference type="InterPro" id="IPR038377">
    <property type="entry name" value="Na/Glc_symporter_sf"/>
</dbReference>
<proteinExistence type="inferred from homology"/>
<dbReference type="InterPro" id="IPR052244">
    <property type="entry name" value="Choline_transporter"/>
</dbReference>
<keyword evidence="9" id="KW-0406">Ion transport</keyword>
<evidence type="ECO:0000256" key="13">
    <source>
        <dbReference type="RuleBase" id="RU362091"/>
    </source>
</evidence>
<keyword evidence="15" id="KW-1185">Reference proteome</keyword>
<evidence type="ECO:0000256" key="4">
    <source>
        <dbReference type="ARBA" id="ARBA00022692"/>
    </source>
</evidence>
<dbReference type="GeneID" id="106819591"/>
<dbReference type="PANTHER" id="PTHR45897:SF4">
    <property type="entry name" value="HIGH-AFFINITY CHOLINE TRANSPORTER 1"/>
    <property type="match status" value="1"/>
</dbReference>
<dbReference type="PANTHER" id="PTHR45897">
    <property type="entry name" value="HIGH-AFFINITY CHOLINE TRANSPORTER 1"/>
    <property type="match status" value="1"/>
</dbReference>
<keyword evidence="6" id="KW-0530">Neurotransmitter biosynthesis</keyword>
<dbReference type="InterPro" id="IPR001734">
    <property type="entry name" value="Na/solute_symporter"/>
</dbReference>
<gene>
    <name evidence="16" type="primary">LOC106819591</name>
</gene>
<evidence type="ECO:0000313" key="15">
    <source>
        <dbReference type="Proteomes" id="UP000695022"/>
    </source>
</evidence>
<feature type="non-terminal residue" evidence="16">
    <location>
        <position position="97"/>
    </location>
</feature>
<accession>A0ABM1F5G7</accession>
<feature type="transmembrane region" description="Helical" evidence="14">
    <location>
        <begin position="57"/>
        <end position="73"/>
    </location>
</feature>
<evidence type="ECO:0000256" key="2">
    <source>
        <dbReference type="ARBA" id="ARBA00006434"/>
    </source>
</evidence>
<comment type="similarity">
    <text evidence="2 13">Belongs to the sodium:solute symporter (SSF) (TC 2.A.21) family.</text>
</comment>
<keyword evidence="8" id="KW-0915">Sodium</keyword>
<dbReference type="RefSeq" id="XP_014679688.1">
    <property type="nucleotide sequence ID" value="XM_014824202.1"/>
</dbReference>
<keyword evidence="11" id="KW-0325">Glycoprotein</keyword>
<evidence type="ECO:0000256" key="5">
    <source>
        <dbReference type="ARBA" id="ARBA00022847"/>
    </source>
</evidence>
<evidence type="ECO:0000256" key="3">
    <source>
        <dbReference type="ARBA" id="ARBA00022448"/>
    </source>
</evidence>
<keyword evidence="4 14" id="KW-0812">Transmembrane</keyword>
<keyword evidence="10 14" id="KW-0472">Membrane</keyword>
<dbReference type="PROSITE" id="PS50283">
    <property type="entry name" value="NA_SOLUT_SYMP_3"/>
    <property type="match status" value="1"/>
</dbReference>
<protein>
    <submittedName>
        <fullName evidence="16">High-affinity choline transporter 1-like</fullName>
    </submittedName>
</protein>
<evidence type="ECO:0000256" key="10">
    <source>
        <dbReference type="ARBA" id="ARBA00023136"/>
    </source>
</evidence>
<evidence type="ECO:0000313" key="16">
    <source>
        <dbReference type="RefSeq" id="XP_014679688.1"/>
    </source>
</evidence>
<keyword evidence="12" id="KW-0739">Sodium transport</keyword>
<evidence type="ECO:0000256" key="14">
    <source>
        <dbReference type="SAM" id="Phobius"/>
    </source>
</evidence>
<name>A0ABM1F5G7_PRICU</name>